<sequence length="720" mass="79104">MQEQSASPQAPTAKKVPLSATHHGDTFVDDYEWMRAKEDPEVIAYLEAENAFTESRTAHLADLRQSVFDEIKARTRETDLSVPYRIRGHWYYSRSFAGKEYGASCRVPIRAAGDWVPPRPAEDCAPDQPALPGEELLLDLNVLAEGHDFFSLGGSAVSPDSQLIAFATDVVGDERYTIRVLSLTTRELLDDEITGVMGGATWDPSGDAFYYSTVDDSWRPDKVWKHTLGTTQADDELVYTETDARFWLGIGRTRSDRFMMIASGSKTTSAYRVLDTQDRAAGFREWPRVEGVEYNLEHAVIGGEDQFLVLHNANGPDFELGIAPITPTDPDGWKALIPHTEGVRLEDVDAFSGHLVVHQRSEGLTRLRILPLDSAGVADDFLVEFDDEVYTIGSGSNPEFDQPVVRLGYTTMARPGSVYSYDVANRSLTLLKASEVLPAPDGRPFDPAAYEEHRIWATASDGTRVPISLVVPAGAPRDGSVPVLLYGYGSYEASIDPYFSVARLSLLDRGAGFAIAHVRGGGEMGRHWYEDGKFLAKPNTFTDFIACARHLVAEGWTSPDRLVAEGGSAGGLLMGAIANLAPELWAGVVAQVPFVDALTTMLDSSLPLTVMEYEEWGNPEADPATYACMRGYAPYHNVAAVDYPPILAETSLNDTRVLYVEPAKWIAKLRATATGRREFLLKTEMAAGHGGVSGRYQAWHDRAFTMAWILEKLGLLSPHP</sequence>
<evidence type="ECO:0000313" key="8">
    <source>
        <dbReference type="EMBL" id="RJS47024.1"/>
    </source>
</evidence>
<evidence type="ECO:0000256" key="1">
    <source>
        <dbReference type="ARBA" id="ARBA00005228"/>
    </source>
</evidence>
<dbReference type="AlphaFoldDB" id="A0A3A5HG34"/>
<dbReference type="GO" id="GO:0006508">
    <property type="term" value="P:proteolysis"/>
    <property type="evidence" value="ECO:0007669"/>
    <property type="project" value="UniProtKB-KW"/>
</dbReference>
<dbReference type="Pfam" id="PF00326">
    <property type="entry name" value="Peptidase_S9"/>
    <property type="match status" value="1"/>
</dbReference>
<dbReference type="RefSeq" id="WP_120060994.1">
    <property type="nucleotide sequence ID" value="NZ_QYRP01000002.1"/>
</dbReference>
<organism evidence="8 9">
    <name type="scientific">Nocardioides cavernaquae</name>
    <dbReference type="NCBI Taxonomy" id="2321396"/>
    <lineage>
        <taxon>Bacteria</taxon>
        <taxon>Bacillati</taxon>
        <taxon>Actinomycetota</taxon>
        <taxon>Actinomycetes</taxon>
        <taxon>Propionibacteriales</taxon>
        <taxon>Nocardioidaceae</taxon>
        <taxon>Nocardioides</taxon>
    </lineage>
</organism>
<feature type="region of interest" description="Disordered" evidence="5">
    <location>
        <begin position="1"/>
        <end position="21"/>
    </location>
</feature>
<feature type="domain" description="Peptidase S9 prolyl oligopeptidase catalytic" evidence="6">
    <location>
        <begin position="498"/>
        <end position="714"/>
    </location>
</feature>
<dbReference type="InterPro" id="IPR001375">
    <property type="entry name" value="Peptidase_S9_cat"/>
</dbReference>
<evidence type="ECO:0000313" key="9">
    <source>
        <dbReference type="Proteomes" id="UP000276542"/>
    </source>
</evidence>
<gene>
    <name evidence="8" type="ORF">D4739_12900</name>
</gene>
<dbReference type="SUPFAM" id="SSF50993">
    <property type="entry name" value="Peptidase/esterase 'gauge' domain"/>
    <property type="match status" value="1"/>
</dbReference>
<evidence type="ECO:0000256" key="2">
    <source>
        <dbReference type="ARBA" id="ARBA00022670"/>
    </source>
</evidence>
<keyword evidence="2" id="KW-0645">Protease</keyword>
<feature type="compositionally biased region" description="Polar residues" evidence="5">
    <location>
        <begin position="1"/>
        <end position="10"/>
    </location>
</feature>
<dbReference type="PANTHER" id="PTHR11757:SF19">
    <property type="entry name" value="PROLYL ENDOPEPTIDASE-LIKE"/>
    <property type="match status" value="1"/>
</dbReference>
<dbReference type="Proteomes" id="UP000276542">
    <property type="component" value="Unassembled WGS sequence"/>
</dbReference>
<dbReference type="SUPFAM" id="SSF53474">
    <property type="entry name" value="alpha/beta-Hydrolases"/>
    <property type="match status" value="1"/>
</dbReference>
<dbReference type="InterPro" id="IPR023302">
    <property type="entry name" value="Pept_S9A_N"/>
</dbReference>
<protein>
    <submittedName>
        <fullName evidence="8">S9 family peptidase</fullName>
    </submittedName>
</protein>
<dbReference type="InterPro" id="IPR002470">
    <property type="entry name" value="Peptidase_S9A"/>
</dbReference>
<dbReference type="Gene3D" id="3.40.50.1820">
    <property type="entry name" value="alpha/beta hydrolase"/>
    <property type="match status" value="1"/>
</dbReference>
<dbReference type="OrthoDB" id="9801421at2"/>
<evidence type="ECO:0000256" key="4">
    <source>
        <dbReference type="ARBA" id="ARBA00022825"/>
    </source>
</evidence>
<keyword evidence="9" id="KW-1185">Reference proteome</keyword>
<dbReference type="EMBL" id="QYRP01000002">
    <property type="protein sequence ID" value="RJS47024.1"/>
    <property type="molecule type" value="Genomic_DNA"/>
</dbReference>
<keyword evidence="4" id="KW-0720">Serine protease</keyword>
<comment type="similarity">
    <text evidence="1">Belongs to the peptidase S9A family.</text>
</comment>
<evidence type="ECO:0000259" key="7">
    <source>
        <dbReference type="Pfam" id="PF02897"/>
    </source>
</evidence>
<accession>A0A3A5HG34</accession>
<keyword evidence="3" id="KW-0378">Hydrolase</keyword>
<reference evidence="9" key="1">
    <citation type="submission" date="2018-09" db="EMBL/GenBank/DDBJ databases">
        <authorList>
            <person name="Zhu H."/>
        </authorList>
    </citation>
    <scope>NUCLEOTIDE SEQUENCE [LARGE SCALE GENOMIC DNA]</scope>
    <source>
        <strain evidence="9">K1W22B-1</strain>
    </source>
</reference>
<name>A0A3A5HG34_9ACTN</name>
<dbReference type="Pfam" id="PF02897">
    <property type="entry name" value="Peptidase_S9_N"/>
    <property type="match status" value="1"/>
</dbReference>
<evidence type="ECO:0000256" key="5">
    <source>
        <dbReference type="SAM" id="MobiDB-lite"/>
    </source>
</evidence>
<dbReference type="PRINTS" id="PR00862">
    <property type="entry name" value="PROLIGOPTASE"/>
</dbReference>
<dbReference type="Gene3D" id="2.130.10.120">
    <property type="entry name" value="Prolyl oligopeptidase, N-terminal domain"/>
    <property type="match status" value="1"/>
</dbReference>
<dbReference type="InterPro" id="IPR029058">
    <property type="entry name" value="AB_hydrolase_fold"/>
</dbReference>
<evidence type="ECO:0000256" key="3">
    <source>
        <dbReference type="ARBA" id="ARBA00022801"/>
    </source>
</evidence>
<feature type="domain" description="Peptidase S9A N-terminal" evidence="7">
    <location>
        <begin position="12"/>
        <end position="433"/>
    </location>
</feature>
<comment type="caution">
    <text evidence="8">The sequence shown here is derived from an EMBL/GenBank/DDBJ whole genome shotgun (WGS) entry which is preliminary data.</text>
</comment>
<proteinExistence type="inferred from homology"/>
<dbReference type="PANTHER" id="PTHR11757">
    <property type="entry name" value="PROTEASE FAMILY S9A OLIGOPEPTIDASE"/>
    <property type="match status" value="1"/>
</dbReference>
<dbReference type="GO" id="GO:0004252">
    <property type="term" value="F:serine-type endopeptidase activity"/>
    <property type="evidence" value="ECO:0007669"/>
    <property type="project" value="InterPro"/>
</dbReference>
<dbReference type="InterPro" id="IPR051543">
    <property type="entry name" value="Serine_Peptidase_S9A"/>
</dbReference>
<evidence type="ECO:0000259" key="6">
    <source>
        <dbReference type="Pfam" id="PF00326"/>
    </source>
</evidence>